<accession>A0A3N2R9P6</accession>
<dbReference type="AlphaFoldDB" id="A0A3N2R9P6"/>
<feature type="signal peptide" evidence="1">
    <location>
        <begin position="1"/>
        <end position="20"/>
    </location>
</feature>
<feature type="chain" id="PRO_5018050734" evidence="1">
    <location>
        <begin position="21"/>
        <end position="120"/>
    </location>
</feature>
<sequence>MLRAAALALPLALLAGTAPADPPGLHCLGSRPGFMFSVEAGDVVRFDYLGDGQFGLDPALTDRFEGFRGFELVTARERWDLWLETRACRIIGIDLPLSLEIAVPSSGGLRPLTACCRWVD</sequence>
<keyword evidence="1" id="KW-0732">Signal</keyword>
<name>A0A3N2R9P6_9RHOB</name>
<dbReference type="RefSeq" id="WP_123640593.1">
    <property type="nucleotide sequence ID" value="NZ_ML119081.1"/>
</dbReference>
<comment type="caution">
    <text evidence="2">The sequence shown here is derived from an EMBL/GenBank/DDBJ whole genome shotgun (WGS) entry which is preliminary data.</text>
</comment>
<keyword evidence="3" id="KW-1185">Reference proteome</keyword>
<evidence type="ECO:0000313" key="3">
    <source>
        <dbReference type="Proteomes" id="UP000268016"/>
    </source>
</evidence>
<dbReference type="EMBL" id="RDRB01000001">
    <property type="protein sequence ID" value="ROU04184.1"/>
    <property type="molecule type" value="Genomic_DNA"/>
</dbReference>
<dbReference type="OrthoDB" id="9858943at2"/>
<dbReference type="Proteomes" id="UP000268016">
    <property type="component" value="Unassembled WGS sequence"/>
</dbReference>
<reference evidence="2 3" key="1">
    <citation type="submission" date="2018-10" db="EMBL/GenBank/DDBJ databases">
        <title>Histidinibacterium lentulum gen. nov., sp. nov., a marine bacterium from the culture broth of Picochlorum sp. 122.</title>
        <authorList>
            <person name="Wang G."/>
        </authorList>
    </citation>
    <scope>NUCLEOTIDE SEQUENCE [LARGE SCALE GENOMIC DNA]</scope>
    <source>
        <strain evidence="2 3">B17</strain>
    </source>
</reference>
<evidence type="ECO:0000256" key="1">
    <source>
        <dbReference type="SAM" id="SignalP"/>
    </source>
</evidence>
<gene>
    <name evidence="2" type="ORF">EAT49_01985</name>
</gene>
<protein>
    <submittedName>
        <fullName evidence="2">Uncharacterized protein</fullName>
    </submittedName>
</protein>
<proteinExistence type="predicted"/>
<organism evidence="2 3">
    <name type="scientific">Histidinibacterium lentulum</name>
    <dbReference type="NCBI Taxonomy" id="2480588"/>
    <lineage>
        <taxon>Bacteria</taxon>
        <taxon>Pseudomonadati</taxon>
        <taxon>Pseudomonadota</taxon>
        <taxon>Alphaproteobacteria</taxon>
        <taxon>Rhodobacterales</taxon>
        <taxon>Paracoccaceae</taxon>
        <taxon>Histidinibacterium</taxon>
    </lineage>
</organism>
<evidence type="ECO:0000313" key="2">
    <source>
        <dbReference type="EMBL" id="ROU04184.1"/>
    </source>
</evidence>